<evidence type="ECO:0000256" key="5">
    <source>
        <dbReference type="PIRNR" id="PIRNR032184"/>
    </source>
</evidence>
<dbReference type="InterPro" id="IPR016024">
    <property type="entry name" value="ARM-type_fold"/>
</dbReference>
<keyword evidence="3 5" id="KW-0375">Hydrogen ion transport</keyword>
<proteinExistence type="inferred from homology"/>
<keyword evidence="4 5" id="KW-0406">Ion transport</keyword>
<dbReference type="EMBL" id="NBII01000001">
    <property type="protein sequence ID" value="PAV24369.1"/>
    <property type="molecule type" value="Genomic_DNA"/>
</dbReference>
<dbReference type="Pfam" id="PF11698">
    <property type="entry name" value="V-ATPase_H_C"/>
    <property type="match status" value="1"/>
</dbReference>
<dbReference type="Proteomes" id="UP000217199">
    <property type="component" value="Unassembled WGS sequence"/>
</dbReference>
<dbReference type="PIRSF" id="PIRSF032184">
    <property type="entry name" value="ATPase_V1_H"/>
    <property type="match status" value="1"/>
</dbReference>
<dbReference type="InParanoid" id="A0A286UXN8"/>
<evidence type="ECO:0000313" key="8">
    <source>
        <dbReference type="Proteomes" id="UP000217199"/>
    </source>
</evidence>
<accession>A0A286UXN8</accession>
<dbReference type="Gene3D" id="1.25.10.10">
    <property type="entry name" value="Leucine-rich Repeat Variant"/>
    <property type="match status" value="1"/>
</dbReference>
<dbReference type="InterPro" id="IPR011987">
    <property type="entry name" value="ATPase_V1-cplx_hsu_C"/>
</dbReference>
<comment type="subunit">
    <text evidence="5">V-ATPase is a heteromultimeric enzyme made up of two complexes: the ATP-hydrolytic V1 complex and the proton translocation V0 complex.</text>
</comment>
<dbReference type="InterPro" id="IPR004908">
    <property type="entry name" value="ATPase_V1-cplx_hsu"/>
</dbReference>
<reference evidence="7 8" key="1">
    <citation type="journal article" date="2017" name="Mol. Ecol.">
        <title>Comparative and population genomic landscape of Phellinus noxius: A hypervariable fungus causing root rot in trees.</title>
        <authorList>
            <person name="Chung C.L."/>
            <person name="Lee T.J."/>
            <person name="Akiba M."/>
            <person name="Lee H.H."/>
            <person name="Kuo T.H."/>
            <person name="Liu D."/>
            <person name="Ke H.M."/>
            <person name="Yokoi T."/>
            <person name="Roa M.B."/>
            <person name="Lu M.J."/>
            <person name="Chang Y.Y."/>
            <person name="Ann P.J."/>
            <person name="Tsai J.N."/>
            <person name="Chen C.Y."/>
            <person name="Tzean S.S."/>
            <person name="Ota Y."/>
            <person name="Hattori T."/>
            <person name="Sahashi N."/>
            <person name="Liou R.F."/>
            <person name="Kikuchi T."/>
            <person name="Tsai I.J."/>
        </authorList>
    </citation>
    <scope>NUCLEOTIDE SEQUENCE [LARGE SCALE GENOMIC DNA]</scope>
    <source>
        <strain evidence="7 8">FFPRI411160</strain>
    </source>
</reference>
<dbReference type="GO" id="GO:0046961">
    <property type="term" value="F:proton-transporting ATPase activity, rotational mechanism"/>
    <property type="evidence" value="ECO:0007669"/>
    <property type="project" value="UniProtKB-UniRule"/>
</dbReference>
<evidence type="ECO:0000256" key="3">
    <source>
        <dbReference type="ARBA" id="ARBA00022781"/>
    </source>
</evidence>
<keyword evidence="2 5" id="KW-0813">Transport</keyword>
<name>A0A286UXN8_9AGAM</name>
<evidence type="ECO:0000313" key="7">
    <source>
        <dbReference type="EMBL" id="PAV24369.1"/>
    </source>
</evidence>
<dbReference type="OrthoDB" id="10263554at2759"/>
<dbReference type="GO" id="GO:0000329">
    <property type="term" value="C:fungal-type vacuole membrane"/>
    <property type="evidence" value="ECO:0007669"/>
    <property type="project" value="TreeGrafter"/>
</dbReference>
<dbReference type="Pfam" id="PF03224">
    <property type="entry name" value="V-ATPase_H_N"/>
    <property type="match status" value="1"/>
</dbReference>
<dbReference type="PANTHER" id="PTHR10698">
    <property type="entry name" value="V-TYPE PROTON ATPASE SUBUNIT H"/>
    <property type="match status" value="1"/>
</dbReference>
<dbReference type="Gene3D" id="1.25.40.150">
    <property type="entry name" value="V-type ATPase, subunit H, C-terminal domain"/>
    <property type="match status" value="1"/>
</dbReference>
<dbReference type="STRING" id="2282107.A0A286UXN8"/>
<dbReference type="FunCoup" id="A0A286UXN8">
    <property type="interactions" value="439"/>
</dbReference>
<comment type="function">
    <text evidence="5">Subunit of the V1 complex of vacuolar(H+)-ATPase (V-ATPase), a multisubunit enzyme composed of a peripheral complex (V1) that hydrolyzes ATP and a membrane integral complex (V0) that translocates protons. V-ATPase is responsible for acidifying and maintaining the pH of intracellular compartments.</text>
</comment>
<dbReference type="GO" id="GO:0000221">
    <property type="term" value="C:vacuolar proton-transporting V-type ATPase, V1 domain"/>
    <property type="evidence" value="ECO:0007669"/>
    <property type="project" value="UniProtKB-UniRule"/>
</dbReference>
<dbReference type="InterPro" id="IPR038497">
    <property type="entry name" value="ATPase_V1-cplx_hsu_C_sf"/>
</dbReference>
<evidence type="ECO:0000256" key="2">
    <source>
        <dbReference type="ARBA" id="ARBA00022448"/>
    </source>
</evidence>
<comment type="similarity">
    <text evidence="1 5">Belongs to the V-ATPase H subunit family.</text>
</comment>
<gene>
    <name evidence="7" type="ORF">PNOK_0143700</name>
</gene>
<evidence type="ECO:0000256" key="1">
    <source>
        <dbReference type="ARBA" id="ARBA00008613"/>
    </source>
</evidence>
<sequence length="431" mass="48728">MSLSLVSNSYIEETSAKIRSKPVPWEAYQRAGLVTPDELALIKRVDRQPRSKTEALLSAEGQTYALLYLGLLNKLNRVDTMQWILVLITDALADHEERISLFTRAVEKDPELPYAALLKTLDNQDEFLQLKTAQILTVLLGSELSSIKPQHLKPFLETLASLTQSPSPHKRDVAVQCLESLLPRAEVRKAVWAHSKIIVGLRDILQNKPSAQMNYQVCFCFWLLTFEQEISENINKKYDIIPLLTDVAQAAVKEKVIRVIVATFRNLVTKAPSQNLPSMLVAQLLPFAKSLCTRKWTDEDIVEDVQFLRDELKANFDSLTTWEEYIAELESGHLSWSPVHESDTFWQENASKLGEKDNAQLKLLVKLLNESTDPVVLAVATHDLGQFVKYTERGKKIVSDLGAKTRVMQLMTHENADLFAVPLNLLSLTPK</sequence>
<dbReference type="PANTHER" id="PTHR10698:SF0">
    <property type="entry name" value="V-TYPE PROTON ATPASE SUBUNIT H"/>
    <property type="match status" value="1"/>
</dbReference>
<dbReference type="SUPFAM" id="SSF48371">
    <property type="entry name" value="ARM repeat"/>
    <property type="match status" value="1"/>
</dbReference>
<comment type="caution">
    <text evidence="7">The sequence shown here is derived from an EMBL/GenBank/DDBJ whole genome shotgun (WGS) entry which is preliminary data.</text>
</comment>
<keyword evidence="8" id="KW-1185">Reference proteome</keyword>
<evidence type="ECO:0000256" key="4">
    <source>
        <dbReference type="ARBA" id="ARBA00023065"/>
    </source>
</evidence>
<evidence type="ECO:0000259" key="6">
    <source>
        <dbReference type="Pfam" id="PF11698"/>
    </source>
</evidence>
<dbReference type="InterPro" id="IPR011989">
    <property type="entry name" value="ARM-like"/>
</dbReference>
<feature type="domain" description="ATPase V1 complex subunit H C-terminal" evidence="6">
    <location>
        <begin position="319"/>
        <end position="418"/>
    </location>
</feature>
<organism evidence="7 8">
    <name type="scientific">Pyrrhoderma noxium</name>
    <dbReference type="NCBI Taxonomy" id="2282107"/>
    <lineage>
        <taxon>Eukaryota</taxon>
        <taxon>Fungi</taxon>
        <taxon>Dikarya</taxon>
        <taxon>Basidiomycota</taxon>
        <taxon>Agaricomycotina</taxon>
        <taxon>Agaricomycetes</taxon>
        <taxon>Hymenochaetales</taxon>
        <taxon>Hymenochaetaceae</taxon>
        <taxon>Pyrrhoderma</taxon>
    </lineage>
</organism>
<protein>
    <recommendedName>
        <fullName evidence="5">V-type proton ATPase subunit H</fullName>
    </recommendedName>
</protein>
<dbReference type="AlphaFoldDB" id="A0A286UXN8"/>